<dbReference type="Pfam" id="PF02995">
    <property type="entry name" value="DUF229"/>
    <property type="match status" value="2"/>
</dbReference>
<gene>
    <name evidence="2" type="ORF">AFUS01_LOCUS42883</name>
</gene>
<dbReference type="EMBL" id="CAJVCH010569253">
    <property type="protein sequence ID" value="CAG7833244.1"/>
    <property type="molecule type" value="Genomic_DNA"/>
</dbReference>
<dbReference type="InterPro" id="IPR004245">
    <property type="entry name" value="DUF229"/>
</dbReference>
<dbReference type="GO" id="GO:0005615">
    <property type="term" value="C:extracellular space"/>
    <property type="evidence" value="ECO:0007669"/>
    <property type="project" value="TreeGrafter"/>
</dbReference>
<feature type="transmembrane region" description="Helical" evidence="1">
    <location>
        <begin position="33"/>
        <end position="51"/>
    </location>
</feature>
<keyword evidence="1" id="KW-0812">Transmembrane</keyword>
<evidence type="ECO:0000313" key="3">
    <source>
        <dbReference type="Proteomes" id="UP000708208"/>
    </source>
</evidence>
<proteinExistence type="predicted"/>
<organism evidence="2 3">
    <name type="scientific">Allacma fusca</name>
    <dbReference type="NCBI Taxonomy" id="39272"/>
    <lineage>
        <taxon>Eukaryota</taxon>
        <taxon>Metazoa</taxon>
        <taxon>Ecdysozoa</taxon>
        <taxon>Arthropoda</taxon>
        <taxon>Hexapoda</taxon>
        <taxon>Collembola</taxon>
        <taxon>Symphypleona</taxon>
        <taxon>Sminthuridae</taxon>
        <taxon>Allacma</taxon>
    </lineage>
</organism>
<protein>
    <submittedName>
        <fullName evidence="2">Uncharacterized protein</fullName>
    </submittedName>
</protein>
<name>A0A8J2LHK1_9HEXA</name>
<comment type="caution">
    <text evidence="2">The sequence shown here is derived from an EMBL/GenBank/DDBJ whole genome shotgun (WGS) entry which is preliminary data.</text>
</comment>
<dbReference type="Proteomes" id="UP000708208">
    <property type="component" value="Unassembled WGS sequence"/>
</dbReference>
<keyword evidence="1" id="KW-0472">Membrane</keyword>
<reference evidence="2" key="1">
    <citation type="submission" date="2021-06" db="EMBL/GenBank/DDBJ databases">
        <authorList>
            <person name="Hodson N. C."/>
            <person name="Mongue J. A."/>
            <person name="Jaron S. K."/>
        </authorList>
    </citation>
    <scope>NUCLEOTIDE SEQUENCE</scope>
</reference>
<evidence type="ECO:0000313" key="2">
    <source>
        <dbReference type="EMBL" id="CAG7833244.1"/>
    </source>
</evidence>
<evidence type="ECO:0000256" key="1">
    <source>
        <dbReference type="SAM" id="Phobius"/>
    </source>
</evidence>
<dbReference type="PANTHER" id="PTHR10974">
    <property type="entry name" value="FI08016P-RELATED"/>
    <property type="match status" value="1"/>
</dbReference>
<keyword evidence="1" id="KW-1133">Transmembrane helix</keyword>
<dbReference type="AlphaFoldDB" id="A0A8J2LHK1"/>
<accession>A0A8J2LHK1</accession>
<dbReference type="OrthoDB" id="413313at2759"/>
<dbReference type="PANTHER" id="PTHR10974:SF1">
    <property type="entry name" value="FI08016P-RELATED"/>
    <property type="match status" value="1"/>
</dbReference>
<keyword evidence="3" id="KW-1185">Reference proteome</keyword>
<sequence length="435" mass="49549">MLDQINPHDFPNLALFLRATSAINMKRQEFQKILTVLVVTCFCILVALQYFSHETTISVIIQKFAMKQNATFASNQEIDEVGSLPSEENCVPHDLRYLTTKYSAKLCHPKYLWAKNYSSLVQLTCKYPALNPFDNVITKFMGQSVKRNLCVKDSTLPKMFSTDYASNLLTLQSPETFGFFNCCYRVLTPRKDSDFSAARPSKICFPIDSLSQRIRDEFIKIVCYDGNNSDANGTVQNEIVVDFQAFVKPELKIPNIIPRLDLQYTVNLDTQLNVAILGLDAISHMNLIRTMPKSYEYIQETLNAFGFFGYNSIADNTINNMIPLLTGNFQAAVTRPFLVKMRHSLALSITPKGASKNIPRTFTCDLSCKLPIISNRYFQLLWESPLSHSFLNRPVAGDDIFLEALTWFKQNNYLNNTVLILMSDHGMRRSIQKPL</sequence>